<dbReference type="InterPro" id="IPR003594">
    <property type="entry name" value="HATPase_dom"/>
</dbReference>
<evidence type="ECO:0000256" key="2">
    <source>
        <dbReference type="ARBA" id="ARBA00012438"/>
    </source>
</evidence>
<dbReference type="CDD" id="cd00082">
    <property type="entry name" value="HisKA"/>
    <property type="match status" value="1"/>
</dbReference>
<evidence type="ECO:0000256" key="1">
    <source>
        <dbReference type="ARBA" id="ARBA00000085"/>
    </source>
</evidence>
<dbReference type="PANTHER" id="PTHR43047:SF72">
    <property type="entry name" value="OSMOSENSING HISTIDINE PROTEIN KINASE SLN1"/>
    <property type="match status" value="1"/>
</dbReference>
<dbReference type="PROSITE" id="PS50110">
    <property type="entry name" value="RESPONSE_REGULATORY"/>
    <property type="match status" value="1"/>
</dbReference>
<organism evidence="11 12">
    <name type="scientific">Anaeromyxobacter paludicola</name>
    <dbReference type="NCBI Taxonomy" id="2918171"/>
    <lineage>
        <taxon>Bacteria</taxon>
        <taxon>Pseudomonadati</taxon>
        <taxon>Myxococcota</taxon>
        <taxon>Myxococcia</taxon>
        <taxon>Myxococcales</taxon>
        <taxon>Cystobacterineae</taxon>
        <taxon>Anaeromyxobacteraceae</taxon>
        <taxon>Anaeromyxobacter</taxon>
    </lineage>
</organism>
<gene>
    <name evidence="11" type="ORF">AMPC_00130</name>
</gene>
<keyword evidence="5" id="KW-0418">Kinase</keyword>
<dbReference type="SMART" id="SM00387">
    <property type="entry name" value="HATPase_c"/>
    <property type="match status" value="1"/>
</dbReference>
<feature type="domain" description="PAS" evidence="9">
    <location>
        <begin position="7"/>
        <end position="56"/>
    </location>
</feature>
<dbReference type="PANTHER" id="PTHR43047">
    <property type="entry name" value="TWO-COMPONENT HISTIDINE PROTEIN KINASE"/>
    <property type="match status" value="1"/>
</dbReference>
<feature type="domain" description="PAS" evidence="9">
    <location>
        <begin position="257"/>
        <end position="319"/>
    </location>
</feature>
<dbReference type="SMART" id="SM00388">
    <property type="entry name" value="HisKA"/>
    <property type="match status" value="1"/>
</dbReference>
<dbReference type="InterPro" id="IPR011006">
    <property type="entry name" value="CheY-like_superfamily"/>
</dbReference>
<dbReference type="InterPro" id="IPR001610">
    <property type="entry name" value="PAC"/>
</dbReference>
<evidence type="ECO:0000256" key="6">
    <source>
        <dbReference type="PROSITE-ProRule" id="PRU00169"/>
    </source>
</evidence>
<dbReference type="Gene3D" id="3.30.565.10">
    <property type="entry name" value="Histidine kinase-like ATPase, C-terminal domain"/>
    <property type="match status" value="1"/>
</dbReference>
<evidence type="ECO:0000256" key="4">
    <source>
        <dbReference type="ARBA" id="ARBA00022679"/>
    </source>
</evidence>
<evidence type="ECO:0000259" key="10">
    <source>
        <dbReference type="PROSITE" id="PS50113"/>
    </source>
</evidence>
<dbReference type="RefSeq" id="WP_248343484.1">
    <property type="nucleotide sequence ID" value="NZ_AP025592.1"/>
</dbReference>
<dbReference type="SMART" id="SM00086">
    <property type="entry name" value="PAC"/>
    <property type="match status" value="3"/>
</dbReference>
<dbReference type="CDD" id="cd00130">
    <property type="entry name" value="PAS"/>
    <property type="match status" value="3"/>
</dbReference>
<evidence type="ECO:0000256" key="3">
    <source>
        <dbReference type="ARBA" id="ARBA00022553"/>
    </source>
</evidence>
<dbReference type="Gene3D" id="1.10.287.130">
    <property type="match status" value="1"/>
</dbReference>
<dbReference type="PROSITE" id="PS50109">
    <property type="entry name" value="HIS_KIN"/>
    <property type="match status" value="1"/>
</dbReference>
<dbReference type="Proteomes" id="UP001162734">
    <property type="component" value="Chromosome"/>
</dbReference>
<keyword evidence="12" id="KW-1185">Reference proteome</keyword>
<dbReference type="SUPFAM" id="SSF52172">
    <property type="entry name" value="CheY-like"/>
    <property type="match status" value="1"/>
</dbReference>
<protein>
    <recommendedName>
        <fullName evidence="2">histidine kinase</fullName>
        <ecNumber evidence="2">2.7.13.3</ecNumber>
    </recommendedName>
</protein>
<dbReference type="PROSITE" id="PS50112">
    <property type="entry name" value="PAS"/>
    <property type="match status" value="3"/>
</dbReference>
<dbReference type="NCBIfam" id="TIGR00229">
    <property type="entry name" value="sensory_box"/>
    <property type="match status" value="3"/>
</dbReference>
<name>A0ABM7X517_9BACT</name>
<evidence type="ECO:0000259" key="7">
    <source>
        <dbReference type="PROSITE" id="PS50109"/>
    </source>
</evidence>
<keyword evidence="3 6" id="KW-0597">Phosphoprotein</keyword>
<dbReference type="PRINTS" id="PR00344">
    <property type="entry name" value="BCTRLSENSOR"/>
</dbReference>
<feature type="domain" description="PAS" evidence="9">
    <location>
        <begin position="131"/>
        <end position="201"/>
    </location>
</feature>
<dbReference type="SUPFAM" id="SSF47384">
    <property type="entry name" value="Homodimeric domain of signal transducing histidine kinase"/>
    <property type="match status" value="1"/>
</dbReference>
<evidence type="ECO:0000313" key="11">
    <source>
        <dbReference type="EMBL" id="BDG06900.1"/>
    </source>
</evidence>
<evidence type="ECO:0000259" key="9">
    <source>
        <dbReference type="PROSITE" id="PS50112"/>
    </source>
</evidence>
<dbReference type="Pfam" id="PF00512">
    <property type="entry name" value="HisKA"/>
    <property type="match status" value="1"/>
</dbReference>
<dbReference type="InterPro" id="IPR013767">
    <property type="entry name" value="PAS_fold"/>
</dbReference>
<dbReference type="EMBL" id="AP025592">
    <property type="protein sequence ID" value="BDG06900.1"/>
    <property type="molecule type" value="Genomic_DNA"/>
</dbReference>
<accession>A0ABM7X517</accession>
<dbReference type="InterPro" id="IPR035965">
    <property type="entry name" value="PAS-like_dom_sf"/>
</dbReference>
<feature type="modified residue" description="4-aspartylphosphate" evidence="6">
    <location>
        <position position="682"/>
    </location>
</feature>
<dbReference type="SUPFAM" id="SSF55874">
    <property type="entry name" value="ATPase domain of HSP90 chaperone/DNA topoisomerase II/histidine kinase"/>
    <property type="match status" value="1"/>
</dbReference>
<dbReference type="InterPro" id="IPR003661">
    <property type="entry name" value="HisK_dim/P_dom"/>
</dbReference>
<dbReference type="Gene3D" id="3.40.50.2300">
    <property type="match status" value="1"/>
</dbReference>
<dbReference type="Pfam" id="PF00072">
    <property type="entry name" value="Response_reg"/>
    <property type="match status" value="1"/>
</dbReference>
<reference evidence="12" key="1">
    <citation type="journal article" date="2022" name="Int. J. Syst. Evol. Microbiol.">
        <title>Anaeromyxobacter oryzae sp. nov., Anaeromyxobacter diazotrophicus sp. nov. and Anaeromyxobacter paludicola sp. nov., isolated from paddy soils.</title>
        <authorList>
            <person name="Itoh H."/>
            <person name="Xu Z."/>
            <person name="Mise K."/>
            <person name="Masuda Y."/>
            <person name="Ushijima N."/>
            <person name="Hayakawa C."/>
            <person name="Shiratori Y."/>
            <person name="Senoo K."/>
        </authorList>
    </citation>
    <scope>NUCLEOTIDE SEQUENCE [LARGE SCALE GENOMIC DNA]</scope>
    <source>
        <strain evidence="12">Red630</strain>
    </source>
</reference>
<dbReference type="InterPro" id="IPR036097">
    <property type="entry name" value="HisK_dim/P_sf"/>
</dbReference>
<evidence type="ECO:0000259" key="8">
    <source>
        <dbReference type="PROSITE" id="PS50110"/>
    </source>
</evidence>
<feature type="domain" description="Response regulatory" evidence="8">
    <location>
        <begin position="633"/>
        <end position="749"/>
    </location>
</feature>
<dbReference type="InterPro" id="IPR004358">
    <property type="entry name" value="Sig_transdc_His_kin-like_C"/>
</dbReference>
<dbReference type="InterPro" id="IPR013656">
    <property type="entry name" value="PAS_4"/>
</dbReference>
<dbReference type="InterPro" id="IPR036890">
    <property type="entry name" value="HATPase_C_sf"/>
</dbReference>
<dbReference type="SUPFAM" id="SSF55785">
    <property type="entry name" value="PYP-like sensor domain (PAS domain)"/>
    <property type="match status" value="3"/>
</dbReference>
<dbReference type="SMART" id="SM00448">
    <property type="entry name" value="REC"/>
    <property type="match status" value="1"/>
</dbReference>
<dbReference type="Pfam" id="PF02518">
    <property type="entry name" value="HATPase_c"/>
    <property type="match status" value="1"/>
</dbReference>
<dbReference type="InterPro" id="IPR000700">
    <property type="entry name" value="PAS-assoc_C"/>
</dbReference>
<dbReference type="PROSITE" id="PS50113">
    <property type="entry name" value="PAC"/>
    <property type="match status" value="1"/>
</dbReference>
<dbReference type="SMART" id="SM00091">
    <property type="entry name" value="PAS"/>
    <property type="match status" value="3"/>
</dbReference>
<dbReference type="InterPro" id="IPR001789">
    <property type="entry name" value="Sig_transdc_resp-reg_receiver"/>
</dbReference>
<sequence length="753" mass="81646">MLTTAPSPELIDALFNCSPVAMWVFDRETLRFLAVNDEAVRRYGYSREEFLARTILDIRPVDQRDGARAAVDLPDGSARPRHWLHRTASGEVIDVEVRRAADLELAGRPARLVIIRDVTEERRALASLRASERRFRAVLEHGTDALVFQCAEGKIIWAAASARNILGCPIDQLVGRQGLDLVHPDDRAAIVAARADSLARPFERIRGVARYGPREGPWRWLEVVRENRLDDPAVGAVVVHLRDVTEQKLAEEALRRSEESFRNVIESSPDLVVVAREGLAVYVNAAVLGALGLAREGVLGRPVLEAVHPEDRALVRAGLSVAPGASRPEVTEGRLVCADGSSLSVEFRAVPVDFAGAPAVLAFGRDVTERRRLEGRLAVADRMSSIGSLAAGVAHEINNPVASSLANVGFLAEAMAPHLAAVSAPERRELEETLRDVRDGLERVRVIVRDLKTFSHLDEQALGPVELRGVLDSACRLAFNELKHRARLVRSGLEEPVWVQGSEGRLAQVFVNLLVNAAQSIPEGAAGQNEVRLAVRRGDDGRVRVEVQDTGGGIRPEHLPRLFDPFFTTKAKGVGTGLGLSICHSIVRAHGGAIEVESAPGRGSCFRVALLGCVPAGPAADPEPAPAPFPRVSVLVVDDEPGVCASISRLLKAEHEVVTYSSSRTARELLLSGARFDAVLCDVMMPELTGVQLHAAVRERAPEQAARFVFMTGGVFSAETRALLANTGRPVLHKPFEKAQLLAALRELQESTR</sequence>
<dbReference type="Pfam" id="PF00989">
    <property type="entry name" value="PAS"/>
    <property type="match status" value="1"/>
</dbReference>
<dbReference type="Pfam" id="PF13188">
    <property type="entry name" value="PAS_8"/>
    <property type="match status" value="1"/>
</dbReference>
<dbReference type="InterPro" id="IPR005467">
    <property type="entry name" value="His_kinase_dom"/>
</dbReference>
<dbReference type="Pfam" id="PF08448">
    <property type="entry name" value="PAS_4"/>
    <property type="match status" value="1"/>
</dbReference>
<feature type="domain" description="PAC" evidence="10">
    <location>
        <begin position="329"/>
        <end position="379"/>
    </location>
</feature>
<evidence type="ECO:0000313" key="12">
    <source>
        <dbReference type="Proteomes" id="UP001162734"/>
    </source>
</evidence>
<dbReference type="Gene3D" id="3.30.450.20">
    <property type="entry name" value="PAS domain"/>
    <property type="match status" value="3"/>
</dbReference>
<feature type="domain" description="Histidine kinase" evidence="7">
    <location>
        <begin position="392"/>
        <end position="610"/>
    </location>
</feature>
<proteinExistence type="predicted"/>
<dbReference type="EC" id="2.7.13.3" evidence="2"/>
<comment type="catalytic activity">
    <reaction evidence="1">
        <text>ATP + protein L-histidine = ADP + protein N-phospho-L-histidine.</text>
        <dbReference type="EC" id="2.7.13.3"/>
    </reaction>
</comment>
<keyword evidence="4" id="KW-0808">Transferase</keyword>
<dbReference type="InterPro" id="IPR000014">
    <property type="entry name" value="PAS"/>
</dbReference>
<evidence type="ECO:0000256" key="5">
    <source>
        <dbReference type="ARBA" id="ARBA00022777"/>
    </source>
</evidence>